<feature type="binding site" evidence="6">
    <location>
        <begin position="25"/>
        <end position="30"/>
    </location>
    <ligand>
        <name>ATP</name>
        <dbReference type="ChEBI" id="CHEBI:30616"/>
    </ligand>
</feature>
<evidence type="ECO:0000256" key="5">
    <source>
        <dbReference type="ARBA" id="ARBA00048539"/>
    </source>
</evidence>
<comment type="function">
    <text evidence="6">Ligates lysine onto the cytidine present at position 34 of the AUA codon-specific tRNA(Ile) that contains the anticodon CAU, in an ATP-dependent manner. Cytidine is converted to lysidine, thus changing the amino acid specificity of the tRNA from methionine to isoleucine.</text>
</comment>
<accession>A0A5B8KWM7</accession>
<name>A0A5B8KWM7_9HYPH</name>
<keyword evidence="4 6" id="KW-0067">ATP-binding</keyword>
<dbReference type="RefSeq" id="WP_167813027.1">
    <property type="nucleotide sequence ID" value="NZ_CP042301.2"/>
</dbReference>
<dbReference type="InterPro" id="IPR014729">
    <property type="entry name" value="Rossmann-like_a/b/a_fold"/>
</dbReference>
<dbReference type="GO" id="GO:0005737">
    <property type="term" value="C:cytoplasm"/>
    <property type="evidence" value="ECO:0007669"/>
    <property type="project" value="UniProtKB-SubCell"/>
</dbReference>
<dbReference type="InterPro" id="IPR012094">
    <property type="entry name" value="tRNA_Ile_lys_synt"/>
</dbReference>
<proteinExistence type="inferred from homology"/>
<evidence type="ECO:0000313" key="9">
    <source>
        <dbReference type="Proteomes" id="UP000321389"/>
    </source>
</evidence>
<organism evidence="8 9">
    <name type="scientific">Nitratireductor mangrovi</name>
    <dbReference type="NCBI Taxonomy" id="2599600"/>
    <lineage>
        <taxon>Bacteria</taxon>
        <taxon>Pseudomonadati</taxon>
        <taxon>Pseudomonadota</taxon>
        <taxon>Alphaproteobacteria</taxon>
        <taxon>Hyphomicrobiales</taxon>
        <taxon>Phyllobacteriaceae</taxon>
        <taxon>Nitratireductor</taxon>
    </lineage>
</organism>
<comment type="catalytic activity">
    <reaction evidence="5 6">
        <text>cytidine(34) in tRNA(Ile2) + L-lysine + ATP = lysidine(34) in tRNA(Ile2) + AMP + diphosphate + H(+)</text>
        <dbReference type="Rhea" id="RHEA:43744"/>
        <dbReference type="Rhea" id="RHEA-COMP:10625"/>
        <dbReference type="Rhea" id="RHEA-COMP:10670"/>
        <dbReference type="ChEBI" id="CHEBI:15378"/>
        <dbReference type="ChEBI" id="CHEBI:30616"/>
        <dbReference type="ChEBI" id="CHEBI:32551"/>
        <dbReference type="ChEBI" id="CHEBI:33019"/>
        <dbReference type="ChEBI" id="CHEBI:82748"/>
        <dbReference type="ChEBI" id="CHEBI:83665"/>
        <dbReference type="ChEBI" id="CHEBI:456215"/>
        <dbReference type="EC" id="6.3.4.19"/>
    </reaction>
</comment>
<evidence type="ECO:0000256" key="2">
    <source>
        <dbReference type="ARBA" id="ARBA00022694"/>
    </source>
</evidence>
<protein>
    <recommendedName>
        <fullName evidence="6">tRNA(Ile)-lysidine synthase</fullName>
        <ecNumber evidence="6">6.3.4.19</ecNumber>
    </recommendedName>
    <alternativeName>
        <fullName evidence="6">tRNA(Ile)-2-lysyl-cytidine synthase</fullName>
    </alternativeName>
    <alternativeName>
        <fullName evidence="6">tRNA(Ile)-lysidine synthetase</fullName>
    </alternativeName>
</protein>
<reference evidence="8" key="1">
    <citation type="submission" date="2020-04" db="EMBL/GenBank/DDBJ databases">
        <title>Nitratireductor sp. nov. isolated from mangrove soil.</title>
        <authorList>
            <person name="Ye Y."/>
        </authorList>
    </citation>
    <scope>NUCLEOTIDE SEQUENCE</scope>
    <source>
        <strain evidence="8">SY7</strain>
    </source>
</reference>
<dbReference type="HAMAP" id="MF_01161">
    <property type="entry name" value="tRNA_Ile_lys_synt"/>
    <property type="match status" value="1"/>
</dbReference>
<dbReference type="Pfam" id="PF01171">
    <property type="entry name" value="ATP_bind_3"/>
    <property type="match status" value="1"/>
</dbReference>
<comment type="similarity">
    <text evidence="6">Belongs to the tRNA(Ile)-lysidine synthase family.</text>
</comment>
<dbReference type="GO" id="GO:0032267">
    <property type="term" value="F:tRNA(Ile)-lysidine synthase activity"/>
    <property type="evidence" value="ECO:0007669"/>
    <property type="project" value="UniProtKB-EC"/>
</dbReference>
<dbReference type="KEGG" id="niy:FQ775_05995"/>
<evidence type="ECO:0000313" key="8">
    <source>
        <dbReference type="EMBL" id="QDY99961.2"/>
    </source>
</evidence>
<keyword evidence="2 6" id="KW-0819">tRNA processing</keyword>
<keyword evidence="6" id="KW-0963">Cytoplasm</keyword>
<dbReference type="GO" id="GO:0005524">
    <property type="term" value="F:ATP binding"/>
    <property type="evidence" value="ECO:0007669"/>
    <property type="project" value="UniProtKB-UniRule"/>
</dbReference>
<dbReference type="NCBIfam" id="TIGR02432">
    <property type="entry name" value="lysidine_TilS_N"/>
    <property type="match status" value="1"/>
</dbReference>
<dbReference type="PANTHER" id="PTHR43033:SF1">
    <property type="entry name" value="TRNA(ILE)-LYSIDINE SYNTHASE-RELATED"/>
    <property type="match status" value="1"/>
</dbReference>
<keyword evidence="3 6" id="KW-0547">Nucleotide-binding</keyword>
<comment type="subcellular location">
    <subcellularLocation>
        <location evidence="6">Cytoplasm</location>
    </subcellularLocation>
</comment>
<feature type="domain" description="tRNA(Ile)-lysidine/2-thiocytidine synthase N-terminal" evidence="7">
    <location>
        <begin position="20"/>
        <end position="200"/>
    </location>
</feature>
<dbReference type="InterPro" id="IPR012795">
    <property type="entry name" value="tRNA_Ile_lys_synt_N"/>
</dbReference>
<dbReference type="GO" id="GO:0006400">
    <property type="term" value="P:tRNA modification"/>
    <property type="evidence" value="ECO:0007669"/>
    <property type="project" value="UniProtKB-UniRule"/>
</dbReference>
<evidence type="ECO:0000256" key="4">
    <source>
        <dbReference type="ARBA" id="ARBA00022840"/>
    </source>
</evidence>
<dbReference type="PANTHER" id="PTHR43033">
    <property type="entry name" value="TRNA(ILE)-LYSIDINE SYNTHASE-RELATED"/>
    <property type="match status" value="1"/>
</dbReference>
<keyword evidence="9" id="KW-1185">Reference proteome</keyword>
<dbReference type="EMBL" id="CP042301">
    <property type="protein sequence ID" value="QDY99961.2"/>
    <property type="molecule type" value="Genomic_DNA"/>
</dbReference>
<dbReference type="Gene3D" id="3.40.50.620">
    <property type="entry name" value="HUPs"/>
    <property type="match status" value="1"/>
</dbReference>
<dbReference type="InterPro" id="IPR011063">
    <property type="entry name" value="TilS/TtcA_N"/>
</dbReference>
<dbReference type="EC" id="6.3.4.19" evidence="6"/>
<dbReference type="SUPFAM" id="SSF52402">
    <property type="entry name" value="Adenine nucleotide alpha hydrolases-like"/>
    <property type="match status" value="1"/>
</dbReference>
<evidence type="ECO:0000259" key="7">
    <source>
        <dbReference type="Pfam" id="PF01171"/>
    </source>
</evidence>
<gene>
    <name evidence="6 8" type="primary">tilS</name>
    <name evidence="8" type="ORF">FQ775_05995</name>
</gene>
<dbReference type="CDD" id="cd01992">
    <property type="entry name" value="TilS_N"/>
    <property type="match status" value="1"/>
</dbReference>
<evidence type="ECO:0000256" key="3">
    <source>
        <dbReference type="ARBA" id="ARBA00022741"/>
    </source>
</evidence>
<dbReference type="AlphaFoldDB" id="A0A5B8KWM7"/>
<evidence type="ECO:0000256" key="1">
    <source>
        <dbReference type="ARBA" id="ARBA00022598"/>
    </source>
</evidence>
<keyword evidence="1 6" id="KW-0436">Ligase</keyword>
<dbReference type="Proteomes" id="UP000321389">
    <property type="component" value="Chromosome"/>
</dbReference>
<comment type="domain">
    <text evidence="6">The N-terminal region contains the highly conserved SGGXDS motif, predicted to be a P-loop motif involved in ATP binding.</text>
</comment>
<evidence type="ECO:0000256" key="6">
    <source>
        <dbReference type="HAMAP-Rule" id="MF_01161"/>
    </source>
</evidence>
<sequence length="445" mass="47938">MLSAAERFLANVEFDPARPVIAAVSGGGDSLALLILLHSHLKRHHPGTRLLAVTVDHGLRAGSAAEARAVGEICHRLDLDHEVRNWTGDKPKTGLMAAAREARVRLLLEAAHDAGAQMIVTGHTLDDQAETVLMRRARRSGRGLAGIAPATLLGGRTWLLRPLLGERRKTLRGYLGREGLSWTDDPSNENADFERVRARREMASGGANLFEELIREGNEAARRRTDEGRRAAALIGNYACMASPGLLRLASELPDDPDCEAAVLALRALIAVVGGREQLPDEARVADLRTRLATGPLRATLAGTVIDNRKAGIFLRREFRNGWTSAAPARPGLLWDGRFRVVGSAPRGARVEAAGHERATSRAEPSPDVPVSLQRLAMAAEPVLAQPSGGGEIEASAEVLRRVPAPWARYLPLFDFALAEAVAVLLDAERFPPPPLRGHNAAYSP</sequence>